<evidence type="ECO:0000256" key="10">
    <source>
        <dbReference type="ARBA" id="ARBA00023136"/>
    </source>
</evidence>
<evidence type="ECO:0000256" key="12">
    <source>
        <dbReference type="ARBA" id="ARBA00076299"/>
    </source>
</evidence>
<comment type="caution">
    <text evidence="13">The sequence shown here is derived from an EMBL/GenBank/DDBJ whole genome shotgun (WGS) entry which is preliminary data.</text>
</comment>
<evidence type="ECO:0000256" key="9">
    <source>
        <dbReference type="ARBA" id="ARBA00023128"/>
    </source>
</evidence>
<evidence type="ECO:0000256" key="6">
    <source>
        <dbReference type="ARBA" id="ARBA00022792"/>
    </source>
</evidence>
<keyword evidence="6" id="KW-0999">Mitochondrion inner membrane</keyword>
<comment type="similarity">
    <text evidence="2">Belongs to the UQCR10/QCR9 family.</text>
</comment>
<accession>A0A1W0X0Y9</accession>
<evidence type="ECO:0000256" key="3">
    <source>
        <dbReference type="ARBA" id="ARBA00022448"/>
    </source>
</evidence>
<reference evidence="14" key="1">
    <citation type="submission" date="2017-01" db="EMBL/GenBank/DDBJ databases">
        <title>Comparative genomics of anhydrobiosis in the tardigrade Hypsibius dujardini.</title>
        <authorList>
            <person name="Yoshida Y."/>
            <person name="Koutsovoulos G."/>
            <person name="Laetsch D."/>
            <person name="Stevens L."/>
            <person name="Kumar S."/>
            <person name="Horikawa D."/>
            <person name="Ishino K."/>
            <person name="Komine S."/>
            <person name="Tomita M."/>
            <person name="Blaxter M."/>
            <person name="Arakawa K."/>
        </authorList>
    </citation>
    <scope>NUCLEOTIDE SEQUENCE [LARGE SCALE GENOMIC DNA]</scope>
    <source>
        <strain evidence="14">Z151</strain>
    </source>
</reference>
<dbReference type="Proteomes" id="UP000192578">
    <property type="component" value="Unassembled WGS sequence"/>
</dbReference>
<dbReference type="InterPro" id="IPR036656">
    <property type="entry name" value="QCR9_sf"/>
</dbReference>
<evidence type="ECO:0000256" key="8">
    <source>
        <dbReference type="ARBA" id="ARBA00022989"/>
    </source>
</evidence>
<name>A0A1W0X0Y9_HYPEX</name>
<evidence type="ECO:0000256" key="7">
    <source>
        <dbReference type="ARBA" id="ARBA00022982"/>
    </source>
</evidence>
<evidence type="ECO:0000256" key="2">
    <source>
        <dbReference type="ARBA" id="ARBA00007856"/>
    </source>
</evidence>
<dbReference type="InterPro" id="IPR008027">
    <property type="entry name" value="QCR9"/>
</dbReference>
<dbReference type="GO" id="GO:0045275">
    <property type="term" value="C:respiratory chain complex III"/>
    <property type="evidence" value="ECO:0007669"/>
    <property type="project" value="InterPro"/>
</dbReference>
<evidence type="ECO:0000256" key="1">
    <source>
        <dbReference type="ARBA" id="ARBA00004434"/>
    </source>
</evidence>
<dbReference type="GO" id="GO:0006122">
    <property type="term" value="P:mitochondrial electron transport, ubiquinol to cytochrome c"/>
    <property type="evidence" value="ECO:0007669"/>
    <property type="project" value="InterPro"/>
</dbReference>
<keyword evidence="3" id="KW-0813">Transport</keyword>
<dbReference type="FunFam" id="1.20.5.260:FF:000001">
    <property type="entry name" value="Cytochrome b-c1 complex subunit 9"/>
    <property type="match status" value="1"/>
</dbReference>
<keyword evidence="9" id="KW-0496">Mitochondrion</keyword>
<dbReference type="GO" id="GO:0005743">
    <property type="term" value="C:mitochondrial inner membrane"/>
    <property type="evidence" value="ECO:0007669"/>
    <property type="project" value="UniProtKB-SubCell"/>
</dbReference>
<comment type="subcellular location">
    <subcellularLocation>
        <location evidence="1">Mitochondrion inner membrane</location>
        <topology evidence="1">Single-pass membrane protein</topology>
    </subcellularLocation>
</comment>
<evidence type="ECO:0000256" key="11">
    <source>
        <dbReference type="ARBA" id="ARBA00068509"/>
    </source>
</evidence>
<gene>
    <name evidence="13" type="ORF">BV898_04884</name>
</gene>
<dbReference type="SUPFAM" id="SSF81514">
    <property type="entry name" value="Subunit X (non-heme 7 kDa protein) of cytochrome bc1 complex (Ubiquinol-cytochrome c reductase)"/>
    <property type="match status" value="1"/>
</dbReference>
<dbReference type="EMBL" id="MTYJ01000025">
    <property type="protein sequence ID" value="OQV21120.1"/>
    <property type="molecule type" value="Genomic_DNA"/>
</dbReference>
<organism evidence="13 14">
    <name type="scientific">Hypsibius exemplaris</name>
    <name type="common">Freshwater tardigrade</name>
    <dbReference type="NCBI Taxonomy" id="2072580"/>
    <lineage>
        <taxon>Eukaryota</taxon>
        <taxon>Metazoa</taxon>
        <taxon>Ecdysozoa</taxon>
        <taxon>Tardigrada</taxon>
        <taxon>Eutardigrada</taxon>
        <taxon>Parachela</taxon>
        <taxon>Hypsibioidea</taxon>
        <taxon>Hypsibiidae</taxon>
        <taxon>Hypsibius</taxon>
    </lineage>
</organism>
<protein>
    <recommendedName>
        <fullName evidence="11">Cytochrome b-c1 complex subunit 9</fullName>
    </recommendedName>
    <alternativeName>
        <fullName evidence="12">Complex III subunit X</fullName>
    </alternativeName>
</protein>
<dbReference type="Pfam" id="PF05365">
    <property type="entry name" value="UCR_UQCRX_QCR9"/>
    <property type="match status" value="1"/>
</dbReference>
<evidence type="ECO:0000313" key="14">
    <source>
        <dbReference type="Proteomes" id="UP000192578"/>
    </source>
</evidence>
<proteinExistence type="inferred from homology"/>
<evidence type="ECO:0000313" key="13">
    <source>
        <dbReference type="EMBL" id="OQV21120.1"/>
    </source>
</evidence>
<dbReference type="Gene3D" id="1.20.5.260">
    <property type="entry name" value="Cytochrome b-c1 complex subunit 9"/>
    <property type="match status" value="1"/>
</dbReference>
<dbReference type="OrthoDB" id="44067at2759"/>
<dbReference type="PANTHER" id="PTHR12980">
    <property type="entry name" value="UBIQUINOL-CYTOCHROME C REDUCTASE COMPLEX, SUBUNIT X"/>
    <property type="match status" value="1"/>
</dbReference>
<keyword evidence="4" id="KW-0679">Respiratory chain</keyword>
<dbReference type="PANTHER" id="PTHR12980:SF0">
    <property type="entry name" value="CYTOCHROME B-C1 COMPLEX SUBUNIT 9"/>
    <property type="match status" value="1"/>
</dbReference>
<keyword evidence="14" id="KW-1185">Reference proteome</keyword>
<sequence length="88" mass="9963">MSTRSSVCSVIAKMSGASGIVDVIYRKVFRRTSTFLLAIVAGGFFFERAFNKTGDVIFENWNRGKLWKDIKHQYENKAPAIEEAPTEE</sequence>
<evidence type="ECO:0000256" key="5">
    <source>
        <dbReference type="ARBA" id="ARBA00022692"/>
    </source>
</evidence>
<keyword evidence="7" id="KW-0249">Electron transport</keyword>
<keyword evidence="5" id="KW-0812">Transmembrane</keyword>
<keyword evidence="8" id="KW-1133">Transmembrane helix</keyword>
<evidence type="ECO:0000256" key="4">
    <source>
        <dbReference type="ARBA" id="ARBA00022660"/>
    </source>
</evidence>
<dbReference type="AlphaFoldDB" id="A0A1W0X0Y9"/>
<keyword evidence="10" id="KW-0472">Membrane</keyword>